<evidence type="ECO:0000313" key="1">
    <source>
        <dbReference type="EMBL" id="SKA27078.1"/>
    </source>
</evidence>
<accession>A0A1T4SGM4</accession>
<reference evidence="2" key="1">
    <citation type="submission" date="2017-02" db="EMBL/GenBank/DDBJ databases">
        <authorList>
            <person name="Varghese N."/>
            <person name="Submissions S."/>
        </authorList>
    </citation>
    <scope>NUCLEOTIDE SEQUENCE [LARGE SCALE GENOMIC DNA]</scope>
    <source>
        <strain evidence="2">ATCC 27094</strain>
    </source>
</reference>
<organism evidence="1 2">
    <name type="scientific">Enhydrobacter aerosaccus</name>
    <dbReference type="NCBI Taxonomy" id="225324"/>
    <lineage>
        <taxon>Bacteria</taxon>
        <taxon>Pseudomonadati</taxon>
        <taxon>Pseudomonadota</taxon>
        <taxon>Alphaproteobacteria</taxon>
        <taxon>Hyphomicrobiales</taxon>
        <taxon>Enhydrobacter</taxon>
    </lineage>
</organism>
<dbReference type="InterPro" id="IPR009389">
    <property type="entry name" value="DUF1045"/>
</dbReference>
<evidence type="ECO:0000313" key="2">
    <source>
        <dbReference type="Proteomes" id="UP000190092"/>
    </source>
</evidence>
<dbReference type="RefSeq" id="WP_085936294.1">
    <property type="nucleotide sequence ID" value="NZ_FUWJ01000008.1"/>
</dbReference>
<protein>
    <submittedName>
        <fullName evidence="1">Putative phosphonate metabolism protein</fullName>
    </submittedName>
</protein>
<dbReference type="PIRSF" id="PIRSF033328">
    <property type="entry name" value="Phest_Mll4975"/>
    <property type="match status" value="1"/>
</dbReference>
<dbReference type="NCBIfam" id="TIGR03223">
    <property type="entry name" value="Phn_opern_protn"/>
    <property type="match status" value="1"/>
</dbReference>
<dbReference type="Pfam" id="PF06299">
    <property type="entry name" value="DUF1045"/>
    <property type="match status" value="1"/>
</dbReference>
<gene>
    <name evidence="1" type="ORF">SAMN02745126_04615</name>
</gene>
<dbReference type="Proteomes" id="UP000190092">
    <property type="component" value="Unassembled WGS sequence"/>
</dbReference>
<dbReference type="AlphaFoldDB" id="A0A1T4SGM4"/>
<dbReference type="OrthoDB" id="4954742at2"/>
<keyword evidence="2" id="KW-1185">Reference proteome</keyword>
<sequence>MTEVRPRYALYYAPRPDEGLATTAAQWLGWNPEGGRTRRLALSVGFAPDRLAEITAEPRRYGFHGTLKPPMALTDDVSEADFLAAVGAFSVKLKPVTVPSIVLAGLSQFLALIPAERCVELHDLADRCVVEFDAFRRPAGEAELARRRAAGLSPRQEELLVRWGYPYVLEEWRFHLTLTGRIVDAGEREAVKTLLGQRFSSFVDRPLEIRDLCVFRQSAPDRPFTVLARFRLGGGRLVSTEVWRAS</sequence>
<name>A0A1T4SGM4_9HYPH</name>
<dbReference type="STRING" id="225324.SAMN02745126_04615"/>
<dbReference type="EMBL" id="FUWJ01000008">
    <property type="protein sequence ID" value="SKA27078.1"/>
    <property type="molecule type" value="Genomic_DNA"/>
</dbReference>
<proteinExistence type="predicted"/>